<reference evidence="2" key="1">
    <citation type="journal article" date="2022" name="Mol. Ecol. Resour.">
        <title>The genomes of chicory, endive, great burdock and yacon provide insights into Asteraceae palaeo-polyploidization history and plant inulin production.</title>
        <authorList>
            <person name="Fan W."/>
            <person name="Wang S."/>
            <person name="Wang H."/>
            <person name="Wang A."/>
            <person name="Jiang F."/>
            <person name="Liu H."/>
            <person name="Zhao H."/>
            <person name="Xu D."/>
            <person name="Zhang Y."/>
        </authorList>
    </citation>
    <scope>NUCLEOTIDE SEQUENCE [LARGE SCALE GENOMIC DNA]</scope>
    <source>
        <strain evidence="2">cv. Niubang</strain>
    </source>
</reference>
<evidence type="ECO:0000313" key="2">
    <source>
        <dbReference type="Proteomes" id="UP001055879"/>
    </source>
</evidence>
<dbReference type="Proteomes" id="UP001055879">
    <property type="component" value="Linkage Group LG08"/>
</dbReference>
<name>A0ACB9AA04_ARCLA</name>
<evidence type="ECO:0000313" key="1">
    <source>
        <dbReference type="EMBL" id="KAI3706760.1"/>
    </source>
</evidence>
<comment type="caution">
    <text evidence="1">The sequence shown here is derived from an EMBL/GenBank/DDBJ whole genome shotgun (WGS) entry which is preliminary data.</text>
</comment>
<proteinExistence type="predicted"/>
<keyword evidence="2" id="KW-1185">Reference proteome</keyword>
<accession>A0ACB9AA04</accession>
<sequence>MESGLPRHREVLFGVLDGAEWRVELVRSSSRMALVMSSGLVEIAARGVNDVSRVRVSLYSTGTRNSIIKLELDSKTRE</sequence>
<organism evidence="1 2">
    <name type="scientific">Arctium lappa</name>
    <name type="common">Greater burdock</name>
    <name type="synonym">Lappa major</name>
    <dbReference type="NCBI Taxonomy" id="4217"/>
    <lineage>
        <taxon>Eukaryota</taxon>
        <taxon>Viridiplantae</taxon>
        <taxon>Streptophyta</taxon>
        <taxon>Embryophyta</taxon>
        <taxon>Tracheophyta</taxon>
        <taxon>Spermatophyta</taxon>
        <taxon>Magnoliopsida</taxon>
        <taxon>eudicotyledons</taxon>
        <taxon>Gunneridae</taxon>
        <taxon>Pentapetalae</taxon>
        <taxon>asterids</taxon>
        <taxon>campanulids</taxon>
        <taxon>Asterales</taxon>
        <taxon>Asteraceae</taxon>
        <taxon>Carduoideae</taxon>
        <taxon>Cardueae</taxon>
        <taxon>Arctiinae</taxon>
        <taxon>Arctium</taxon>
    </lineage>
</organism>
<reference evidence="1 2" key="2">
    <citation type="journal article" date="2022" name="Mol. Ecol. Resour.">
        <title>The genomes of chicory, endive, great burdock and yacon provide insights into Asteraceae paleo-polyploidization history and plant inulin production.</title>
        <authorList>
            <person name="Fan W."/>
            <person name="Wang S."/>
            <person name="Wang H."/>
            <person name="Wang A."/>
            <person name="Jiang F."/>
            <person name="Liu H."/>
            <person name="Zhao H."/>
            <person name="Xu D."/>
            <person name="Zhang Y."/>
        </authorList>
    </citation>
    <scope>NUCLEOTIDE SEQUENCE [LARGE SCALE GENOMIC DNA]</scope>
    <source>
        <strain evidence="2">cv. Niubang</strain>
    </source>
</reference>
<protein>
    <submittedName>
        <fullName evidence="1">Uncharacterized protein</fullName>
    </submittedName>
</protein>
<dbReference type="EMBL" id="CM042054">
    <property type="protein sequence ID" value="KAI3706760.1"/>
    <property type="molecule type" value="Genomic_DNA"/>
</dbReference>
<gene>
    <name evidence="1" type="ORF">L6452_24713</name>
</gene>